<proteinExistence type="predicted"/>
<feature type="domain" description="MATH" evidence="1">
    <location>
        <begin position="56"/>
        <end position="207"/>
    </location>
</feature>
<evidence type="ECO:0000313" key="2">
    <source>
        <dbReference type="EMBL" id="CAD5121702.1"/>
    </source>
</evidence>
<dbReference type="PROSITE" id="PS50144">
    <property type="entry name" value="MATH"/>
    <property type="match status" value="1"/>
</dbReference>
<dbReference type="CDD" id="cd00270">
    <property type="entry name" value="MATH_TRAF_C"/>
    <property type="match status" value="1"/>
</dbReference>
<dbReference type="SUPFAM" id="SSF49599">
    <property type="entry name" value="TRAF domain-like"/>
    <property type="match status" value="1"/>
</dbReference>
<sequence>MNEHLDSNSDEHLDKMYNTLTHHTNLLSTTRKQLEEQAEHLAQVDTKVNAMEKLYGSQLVWKIENYSEKLEEAKSGKKSTIYSPPFLTSRHGYKLALSACLYGDGKVRGKCLSIFVCICKGDFDALLDWPFRHKIKFTMIDQNPDESKRRNISHIVEPNICKENMSFLGRPKLERNSSFGAQKFVELELLPTRYYTKDNCLFIKVDVDSKHMILL</sequence>
<dbReference type="InterPro" id="IPR049342">
    <property type="entry name" value="TRAF1-6_MATH_dom"/>
</dbReference>
<dbReference type="SMART" id="SM00061">
    <property type="entry name" value="MATH"/>
    <property type="match status" value="1"/>
</dbReference>
<evidence type="ECO:0000313" key="3">
    <source>
        <dbReference type="Proteomes" id="UP000549394"/>
    </source>
</evidence>
<dbReference type="Gene3D" id="2.60.210.10">
    <property type="entry name" value="Apoptosis, Tumor Necrosis Factor Receptor Associated Protein 2, Chain A"/>
    <property type="match status" value="1"/>
</dbReference>
<dbReference type="EMBL" id="CAJFCJ010000014">
    <property type="protein sequence ID" value="CAD5121702.1"/>
    <property type="molecule type" value="Genomic_DNA"/>
</dbReference>
<dbReference type="Pfam" id="PF21355">
    <property type="entry name" value="TRAF-mep_MATH"/>
    <property type="match status" value="1"/>
</dbReference>
<dbReference type="FunFam" id="2.60.210.10:FF:000017">
    <property type="entry name" value="TNF receptor-associated factor"/>
    <property type="match status" value="1"/>
</dbReference>
<dbReference type="InterPro" id="IPR002083">
    <property type="entry name" value="MATH/TRAF_dom"/>
</dbReference>
<gene>
    <name evidence="2" type="ORF">DGYR_LOCUS9616</name>
</gene>
<reference evidence="2 3" key="1">
    <citation type="submission" date="2020-08" db="EMBL/GenBank/DDBJ databases">
        <authorList>
            <person name="Hejnol A."/>
        </authorList>
    </citation>
    <scope>NUCLEOTIDE SEQUENCE [LARGE SCALE GENOMIC DNA]</scope>
</reference>
<organism evidence="2 3">
    <name type="scientific">Dimorphilus gyrociliatus</name>
    <dbReference type="NCBI Taxonomy" id="2664684"/>
    <lineage>
        <taxon>Eukaryota</taxon>
        <taxon>Metazoa</taxon>
        <taxon>Spiralia</taxon>
        <taxon>Lophotrochozoa</taxon>
        <taxon>Annelida</taxon>
        <taxon>Polychaeta</taxon>
        <taxon>Polychaeta incertae sedis</taxon>
        <taxon>Dinophilidae</taxon>
        <taxon>Dimorphilus</taxon>
    </lineage>
</organism>
<dbReference type="OrthoDB" id="5574452at2759"/>
<name>A0A7I8W216_9ANNE</name>
<dbReference type="PANTHER" id="PTHR10131:SF151">
    <property type="entry name" value="TNF RECEPTOR ASSOCIATED FACTOR (TRAF) HOMOLOG"/>
    <property type="match status" value="1"/>
</dbReference>
<comment type="caution">
    <text evidence="2">The sequence shown here is derived from an EMBL/GenBank/DDBJ whole genome shotgun (WGS) entry which is preliminary data.</text>
</comment>
<dbReference type="Proteomes" id="UP000549394">
    <property type="component" value="Unassembled WGS sequence"/>
</dbReference>
<dbReference type="AlphaFoldDB" id="A0A7I8W216"/>
<evidence type="ECO:0000259" key="1">
    <source>
        <dbReference type="PROSITE" id="PS50144"/>
    </source>
</evidence>
<dbReference type="GO" id="GO:0043122">
    <property type="term" value="P:regulation of canonical NF-kappaB signal transduction"/>
    <property type="evidence" value="ECO:0007669"/>
    <property type="project" value="TreeGrafter"/>
</dbReference>
<dbReference type="InterPro" id="IPR008974">
    <property type="entry name" value="TRAF-like"/>
</dbReference>
<dbReference type="PANTHER" id="PTHR10131">
    <property type="entry name" value="TNF RECEPTOR ASSOCIATED FACTOR"/>
    <property type="match status" value="1"/>
</dbReference>
<accession>A0A7I8W216</accession>
<protein>
    <submittedName>
        <fullName evidence="2">DgyrCDS10186</fullName>
    </submittedName>
</protein>
<keyword evidence="3" id="KW-1185">Reference proteome</keyword>